<dbReference type="Gene3D" id="1.25.40.10">
    <property type="entry name" value="Tetratricopeptide repeat domain"/>
    <property type="match status" value="2"/>
</dbReference>
<evidence type="ECO:0000259" key="6">
    <source>
        <dbReference type="Pfam" id="PF01248"/>
    </source>
</evidence>
<dbReference type="EMBL" id="CAUYUJ010018114">
    <property type="protein sequence ID" value="CAK0880757.1"/>
    <property type="molecule type" value="Genomic_DNA"/>
</dbReference>
<sequence>MAWTRLSLELQPLALKTPGPLASRAGARGRNRGAIAAAVAQMLAESAICRAADHKGDVRGAGEAFQGAEEDVDGAEDACREAIRLQPDHAESHVKLGCLLIGRKRDVEGAERAFREAIRLQPDSAEAHYSMGALLFGHTTDVDGAEESFQEAIRLQPKHSMARYSLGLLLLGHPGNGGNADGAAGAHRETIRLQPDVAQARAQQGSDLLARGGAAAEAGPAAETAKLDYTCSRRRRRLHALAEPETRAARRAAERAPCAAAGGRLRAATRGLLGAARGLRSKVLQAVVGESALEPPSAKLTMQEILDKIDLFVSDFTDSESEASDRRGDEEETELATEEVTGATAAVRQVLKNALVAGGVVRGFREVCRHVRGKRAQVVFLAESCDEQDKIDIGLCLEKNVPLIDVPDNKSLGEWAGLCRIDKERPVLPRAGSGRPPVQPGPLFPSSPLPSPPPPASSLVPPPACSLLPASSSSSLATLLLLLLPPPPAPLCSYAL</sequence>
<evidence type="ECO:0000256" key="4">
    <source>
        <dbReference type="RuleBase" id="RU000670"/>
    </source>
</evidence>
<dbReference type="Pfam" id="PF13432">
    <property type="entry name" value="TPR_16"/>
    <property type="match status" value="2"/>
</dbReference>
<feature type="domain" description="Ribosomal protein eL8/eL30/eS12/Gadd45" evidence="6">
    <location>
        <begin position="346"/>
        <end position="421"/>
    </location>
</feature>
<evidence type="ECO:0000256" key="1">
    <source>
        <dbReference type="ARBA" id="ARBA00005824"/>
    </source>
</evidence>
<comment type="caution">
    <text evidence="7">The sequence shown here is derived from an EMBL/GenBank/DDBJ whole genome shotgun (WGS) entry which is preliminary data.</text>
</comment>
<evidence type="ECO:0000256" key="3">
    <source>
        <dbReference type="ARBA" id="ARBA00023274"/>
    </source>
</evidence>
<dbReference type="Proteomes" id="UP001189429">
    <property type="component" value="Unassembled WGS sequence"/>
</dbReference>
<accession>A0ABN9W3U4</accession>
<evidence type="ECO:0000256" key="2">
    <source>
        <dbReference type="ARBA" id="ARBA00022980"/>
    </source>
</evidence>
<feature type="region of interest" description="Disordered" evidence="5">
    <location>
        <begin position="429"/>
        <end position="460"/>
    </location>
</feature>
<dbReference type="InterPro" id="IPR029064">
    <property type="entry name" value="Ribosomal_eL30-like_sf"/>
</dbReference>
<feature type="region of interest" description="Disordered" evidence="5">
    <location>
        <begin position="320"/>
        <end position="339"/>
    </location>
</feature>
<evidence type="ECO:0000313" key="8">
    <source>
        <dbReference type="Proteomes" id="UP001189429"/>
    </source>
</evidence>
<protein>
    <recommendedName>
        <fullName evidence="4">40S ribosomal protein S12</fullName>
    </recommendedName>
</protein>
<dbReference type="PRINTS" id="PR00972">
    <property type="entry name" value="RIBSOMALS12E"/>
</dbReference>
<dbReference type="PANTHER" id="PTHR11843">
    <property type="entry name" value="40S RIBOSOMAL PROTEIN S12"/>
    <property type="match status" value="1"/>
</dbReference>
<dbReference type="InterPro" id="IPR004038">
    <property type="entry name" value="Ribosomal_eL8/eL30/eS12/Gad45"/>
</dbReference>
<keyword evidence="3 4" id="KW-0687">Ribonucleoprotein</keyword>
<organism evidence="7 8">
    <name type="scientific">Prorocentrum cordatum</name>
    <dbReference type="NCBI Taxonomy" id="2364126"/>
    <lineage>
        <taxon>Eukaryota</taxon>
        <taxon>Sar</taxon>
        <taxon>Alveolata</taxon>
        <taxon>Dinophyceae</taxon>
        <taxon>Prorocentrales</taxon>
        <taxon>Prorocentraceae</taxon>
        <taxon>Prorocentrum</taxon>
    </lineage>
</organism>
<dbReference type="SUPFAM" id="SSF48452">
    <property type="entry name" value="TPR-like"/>
    <property type="match status" value="1"/>
</dbReference>
<dbReference type="InterPro" id="IPR011990">
    <property type="entry name" value="TPR-like_helical_dom_sf"/>
</dbReference>
<evidence type="ECO:0000256" key="5">
    <source>
        <dbReference type="SAM" id="MobiDB-lite"/>
    </source>
</evidence>
<feature type="compositionally biased region" description="Pro residues" evidence="5">
    <location>
        <begin position="437"/>
        <end position="460"/>
    </location>
</feature>
<keyword evidence="8" id="KW-1185">Reference proteome</keyword>
<comment type="similarity">
    <text evidence="1 4">Belongs to the eukaryotic ribosomal protein eS12 family.</text>
</comment>
<proteinExistence type="inferred from homology"/>
<dbReference type="Gene3D" id="3.30.1330.30">
    <property type="match status" value="1"/>
</dbReference>
<dbReference type="InterPro" id="IPR000530">
    <property type="entry name" value="Ribosomal_eS12"/>
</dbReference>
<keyword evidence="2 4" id="KW-0689">Ribosomal protein</keyword>
<dbReference type="Pfam" id="PF01248">
    <property type="entry name" value="Ribosomal_L7Ae"/>
    <property type="match status" value="1"/>
</dbReference>
<name>A0ABN9W3U4_9DINO</name>
<dbReference type="SUPFAM" id="SSF55315">
    <property type="entry name" value="L30e-like"/>
    <property type="match status" value="1"/>
</dbReference>
<reference evidence="7" key="1">
    <citation type="submission" date="2023-10" db="EMBL/GenBank/DDBJ databases">
        <authorList>
            <person name="Chen Y."/>
            <person name="Shah S."/>
            <person name="Dougan E. K."/>
            <person name="Thang M."/>
            <person name="Chan C."/>
        </authorList>
    </citation>
    <scope>NUCLEOTIDE SEQUENCE [LARGE SCALE GENOMIC DNA]</scope>
</reference>
<gene>
    <name evidence="7" type="ORF">PCOR1329_LOCUS63802</name>
</gene>
<evidence type="ECO:0000313" key="7">
    <source>
        <dbReference type="EMBL" id="CAK0880757.1"/>
    </source>
</evidence>